<protein>
    <submittedName>
        <fullName evidence="3">Uncharacterized protein LOC105049417</fullName>
    </submittedName>
</protein>
<organism evidence="2 3">
    <name type="scientific">Elaeis guineensis var. tenera</name>
    <name type="common">Oil palm</name>
    <dbReference type="NCBI Taxonomy" id="51953"/>
    <lineage>
        <taxon>Eukaryota</taxon>
        <taxon>Viridiplantae</taxon>
        <taxon>Streptophyta</taxon>
        <taxon>Embryophyta</taxon>
        <taxon>Tracheophyta</taxon>
        <taxon>Spermatophyta</taxon>
        <taxon>Magnoliopsida</taxon>
        <taxon>Liliopsida</taxon>
        <taxon>Arecaceae</taxon>
        <taxon>Arecoideae</taxon>
        <taxon>Cocoseae</taxon>
        <taxon>Elaeidinae</taxon>
        <taxon>Elaeis</taxon>
    </lineage>
</organism>
<dbReference type="InterPro" id="IPR013761">
    <property type="entry name" value="SAM/pointed_sf"/>
</dbReference>
<dbReference type="Gene3D" id="1.10.150.50">
    <property type="entry name" value="Transcription Factor, Ets-1"/>
    <property type="match status" value="1"/>
</dbReference>
<dbReference type="SUPFAM" id="SSF47769">
    <property type="entry name" value="SAM/Pointed domain"/>
    <property type="match status" value="1"/>
</dbReference>
<dbReference type="CDD" id="cd09487">
    <property type="entry name" value="SAM_superfamily"/>
    <property type="match status" value="1"/>
</dbReference>
<sequence length="190" mass="21707">MDWYSWLSKSNLEHGLIYDYSLIFSHNELEEEDIIHFNHELLQSMGISIAKHRLEILRLAKKSKAKSPWPVARLFAAIDKTKNCLARYIHSLVHRDNSAIVVVPRPSYGGARWKGAMLKRSKRLLPLKQGRLMLVEGGVEVAGRNSASYSARSMAHNNWKREKGGDGDGFWGGSTKEIRWDSMFQDLKPT</sequence>
<gene>
    <name evidence="3" type="primary">LOC105049417</name>
</gene>
<proteinExistence type="predicted"/>
<name>A0A6I9RJI6_ELAGV</name>
<dbReference type="InParanoid" id="A0A6I9RJI6"/>
<reference evidence="3" key="1">
    <citation type="submission" date="2025-08" db="UniProtKB">
        <authorList>
            <consortium name="RefSeq"/>
        </authorList>
    </citation>
    <scope>IDENTIFICATION</scope>
</reference>
<feature type="domain" description="SAM" evidence="1">
    <location>
        <begin position="16"/>
        <end position="58"/>
    </location>
</feature>
<dbReference type="PANTHER" id="PTHR33915">
    <property type="entry name" value="OSJNBA0033G05.11 PROTEIN"/>
    <property type="match status" value="1"/>
</dbReference>
<dbReference type="PANTHER" id="PTHR33915:SF1">
    <property type="entry name" value="OS04G0644100 PROTEIN"/>
    <property type="match status" value="1"/>
</dbReference>
<accession>A0A6I9RJI6</accession>
<dbReference type="OrthoDB" id="1887912at2759"/>
<dbReference type="FunCoup" id="A0A6I9RJI6">
    <property type="interactions" value="515"/>
</dbReference>
<evidence type="ECO:0000313" key="3">
    <source>
        <dbReference type="RefSeq" id="XP_010927350.1"/>
    </source>
</evidence>
<keyword evidence="2" id="KW-1185">Reference proteome</keyword>
<dbReference type="GeneID" id="105049417"/>
<dbReference type="Pfam" id="PF07647">
    <property type="entry name" value="SAM_2"/>
    <property type="match status" value="1"/>
</dbReference>
<evidence type="ECO:0000259" key="1">
    <source>
        <dbReference type="Pfam" id="PF07647"/>
    </source>
</evidence>
<dbReference type="RefSeq" id="XP_010927350.1">
    <property type="nucleotide sequence ID" value="XM_010929048.3"/>
</dbReference>
<dbReference type="Proteomes" id="UP000504607">
    <property type="component" value="Chromosome 8"/>
</dbReference>
<evidence type="ECO:0000313" key="2">
    <source>
        <dbReference type="Proteomes" id="UP000504607"/>
    </source>
</evidence>
<dbReference type="InterPro" id="IPR001660">
    <property type="entry name" value="SAM"/>
</dbReference>
<dbReference type="KEGG" id="egu:105049417"/>
<dbReference type="AlphaFoldDB" id="A0A6I9RJI6"/>